<comment type="caution">
    <text evidence="2">The sequence shown here is derived from an EMBL/GenBank/DDBJ whole genome shotgun (WGS) entry which is preliminary data.</text>
</comment>
<name>A0A7W7CV12_9ACTN</name>
<dbReference type="AlphaFoldDB" id="A0A7W7CV12"/>
<keyword evidence="3" id="KW-1185">Reference proteome</keyword>
<sequence>MSSGTHRPWRPVRAPLSAEAAEYLQEWTRSSGDVFNAASMDLRGADLTNADFTEAWMSNAVLTSVVLREAELHRAHLESAEMTDADLTGANLTKASLDRATLHRAKFDDADLTSASLIAVDARSASFRRAQLLGGSVSDADFRGADLSDAVFSGTFFVARVDESSVVRGLTGSLYGPVTVVEDDGERELVGPALADWFAARGAHVEVLIPGSQP</sequence>
<dbReference type="EMBL" id="JACHMF010000001">
    <property type="protein sequence ID" value="MBB4693980.1"/>
    <property type="molecule type" value="Genomic_DNA"/>
</dbReference>
<accession>A0A7W7CV12</accession>
<dbReference type="PANTHER" id="PTHR47485:SF1">
    <property type="entry name" value="THYLAKOID LUMENAL 17.4 KDA PROTEIN, CHLOROPLASTIC"/>
    <property type="match status" value="1"/>
</dbReference>
<reference evidence="2 3" key="1">
    <citation type="submission" date="2020-08" db="EMBL/GenBank/DDBJ databases">
        <title>Sequencing the genomes of 1000 actinobacteria strains.</title>
        <authorList>
            <person name="Klenk H.-P."/>
        </authorList>
    </citation>
    <scope>NUCLEOTIDE SEQUENCE [LARGE SCALE GENOMIC DNA]</scope>
    <source>
        <strain evidence="2 3">DSM 45518</strain>
    </source>
</reference>
<dbReference type="Gene3D" id="2.160.20.80">
    <property type="entry name" value="E3 ubiquitin-protein ligase SopA"/>
    <property type="match status" value="1"/>
</dbReference>
<dbReference type="InterPro" id="IPR001646">
    <property type="entry name" value="5peptide_repeat"/>
</dbReference>
<dbReference type="Proteomes" id="UP000542742">
    <property type="component" value="Unassembled WGS sequence"/>
</dbReference>
<proteinExistence type="predicted"/>
<evidence type="ECO:0000313" key="2">
    <source>
        <dbReference type="EMBL" id="MBB4693980.1"/>
    </source>
</evidence>
<dbReference type="RefSeq" id="WP_203722385.1">
    <property type="nucleotide sequence ID" value="NZ_BOMC01000053.1"/>
</dbReference>
<dbReference type="SUPFAM" id="SSF141571">
    <property type="entry name" value="Pentapeptide repeat-like"/>
    <property type="match status" value="1"/>
</dbReference>
<evidence type="ECO:0008006" key="4">
    <source>
        <dbReference type="Google" id="ProtNLM"/>
    </source>
</evidence>
<organism evidence="2 3">
    <name type="scientific">Paractinoplanes abujensis</name>
    <dbReference type="NCBI Taxonomy" id="882441"/>
    <lineage>
        <taxon>Bacteria</taxon>
        <taxon>Bacillati</taxon>
        <taxon>Actinomycetota</taxon>
        <taxon>Actinomycetes</taxon>
        <taxon>Micromonosporales</taxon>
        <taxon>Micromonosporaceae</taxon>
        <taxon>Paractinoplanes</taxon>
    </lineage>
</organism>
<protein>
    <recommendedName>
        <fullName evidence="4">Pentapeptide repeat protein</fullName>
    </recommendedName>
</protein>
<keyword evidence="1" id="KW-0677">Repeat</keyword>
<evidence type="ECO:0000256" key="1">
    <source>
        <dbReference type="ARBA" id="ARBA00022737"/>
    </source>
</evidence>
<evidence type="ECO:0000313" key="3">
    <source>
        <dbReference type="Proteomes" id="UP000542742"/>
    </source>
</evidence>
<gene>
    <name evidence="2" type="ORF">BKA14_004128</name>
</gene>
<dbReference type="Pfam" id="PF00805">
    <property type="entry name" value="Pentapeptide"/>
    <property type="match status" value="3"/>
</dbReference>
<dbReference type="PANTHER" id="PTHR47485">
    <property type="entry name" value="THYLAKOID LUMENAL 17.4 KDA PROTEIN, CHLOROPLASTIC"/>
    <property type="match status" value="1"/>
</dbReference>